<dbReference type="AlphaFoldDB" id="A0A2K3KGU2"/>
<protein>
    <submittedName>
        <fullName evidence="2">Uncharacterized protein</fullName>
    </submittedName>
</protein>
<evidence type="ECO:0000313" key="3">
    <source>
        <dbReference type="Proteomes" id="UP000236291"/>
    </source>
</evidence>
<feature type="signal peptide" evidence="1">
    <location>
        <begin position="1"/>
        <end position="18"/>
    </location>
</feature>
<proteinExistence type="predicted"/>
<dbReference type="Proteomes" id="UP000236291">
    <property type="component" value="Unassembled WGS sequence"/>
</dbReference>
<feature type="non-terminal residue" evidence="2">
    <location>
        <position position="40"/>
    </location>
</feature>
<accession>A0A2K3KGU2</accession>
<evidence type="ECO:0000313" key="2">
    <source>
        <dbReference type="EMBL" id="PNX65502.1"/>
    </source>
</evidence>
<gene>
    <name evidence="2" type="ORF">L195_g062632</name>
</gene>
<evidence type="ECO:0000256" key="1">
    <source>
        <dbReference type="SAM" id="SignalP"/>
    </source>
</evidence>
<reference evidence="2 3" key="1">
    <citation type="journal article" date="2014" name="Am. J. Bot.">
        <title>Genome assembly and annotation for red clover (Trifolium pratense; Fabaceae).</title>
        <authorList>
            <person name="Istvanek J."/>
            <person name="Jaros M."/>
            <person name="Krenek A."/>
            <person name="Repkova J."/>
        </authorList>
    </citation>
    <scope>NUCLEOTIDE SEQUENCE [LARGE SCALE GENOMIC DNA]</scope>
    <source>
        <strain evidence="3">cv. Tatra</strain>
        <tissue evidence="2">Young leaves</tissue>
    </source>
</reference>
<keyword evidence="1" id="KW-0732">Signal</keyword>
<comment type="caution">
    <text evidence="2">The sequence shown here is derived from an EMBL/GenBank/DDBJ whole genome shotgun (WGS) entry which is preliminary data.</text>
</comment>
<dbReference type="EMBL" id="ASHM01180634">
    <property type="protein sequence ID" value="PNX65502.1"/>
    <property type="molecule type" value="Genomic_DNA"/>
</dbReference>
<organism evidence="2 3">
    <name type="scientific">Trifolium pratense</name>
    <name type="common">Red clover</name>
    <dbReference type="NCBI Taxonomy" id="57577"/>
    <lineage>
        <taxon>Eukaryota</taxon>
        <taxon>Viridiplantae</taxon>
        <taxon>Streptophyta</taxon>
        <taxon>Embryophyta</taxon>
        <taxon>Tracheophyta</taxon>
        <taxon>Spermatophyta</taxon>
        <taxon>Magnoliopsida</taxon>
        <taxon>eudicotyledons</taxon>
        <taxon>Gunneridae</taxon>
        <taxon>Pentapetalae</taxon>
        <taxon>rosids</taxon>
        <taxon>fabids</taxon>
        <taxon>Fabales</taxon>
        <taxon>Fabaceae</taxon>
        <taxon>Papilionoideae</taxon>
        <taxon>50 kb inversion clade</taxon>
        <taxon>NPAAA clade</taxon>
        <taxon>Hologalegina</taxon>
        <taxon>IRL clade</taxon>
        <taxon>Trifolieae</taxon>
        <taxon>Trifolium</taxon>
    </lineage>
</organism>
<name>A0A2K3KGU2_TRIPR</name>
<reference evidence="2 3" key="2">
    <citation type="journal article" date="2017" name="Front. Plant Sci.">
        <title>Gene Classification and Mining of Molecular Markers Useful in Red Clover (Trifolium pratense) Breeding.</title>
        <authorList>
            <person name="Istvanek J."/>
            <person name="Dluhosova J."/>
            <person name="Dluhos P."/>
            <person name="Patkova L."/>
            <person name="Nedelnik J."/>
            <person name="Repkova J."/>
        </authorList>
    </citation>
    <scope>NUCLEOTIDE SEQUENCE [LARGE SCALE GENOMIC DNA]</scope>
    <source>
        <strain evidence="3">cv. Tatra</strain>
        <tissue evidence="2">Young leaves</tissue>
    </source>
</reference>
<sequence>MLQPPCFLFLNLFATALSSFSELLRDFTSSSLSFKDSQQL</sequence>
<feature type="chain" id="PRO_5014396005" evidence="1">
    <location>
        <begin position="19"/>
        <end position="40"/>
    </location>
</feature>